<dbReference type="SMART" id="SM00558">
    <property type="entry name" value="JmjC"/>
    <property type="match status" value="1"/>
</dbReference>
<accession>A0AAV2ZBA6</accession>
<feature type="domain" description="JmjC" evidence="1">
    <location>
        <begin position="119"/>
        <end position="265"/>
    </location>
</feature>
<name>A0AAV2ZBA6_9STRA</name>
<gene>
    <name evidence="2" type="ORF">N0F65_011584</name>
</gene>
<organism evidence="2 3">
    <name type="scientific">Lagenidium giganteum</name>
    <dbReference type="NCBI Taxonomy" id="4803"/>
    <lineage>
        <taxon>Eukaryota</taxon>
        <taxon>Sar</taxon>
        <taxon>Stramenopiles</taxon>
        <taxon>Oomycota</taxon>
        <taxon>Peronosporomycetes</taxon>
        <taxon>Pythiales</taxon>
        <taxon>Pythiaceae</taxon>
    </lineage>
</organism>
<dbReference type="Gene3D" id="2.60.120.650">
    <property type="entry name" value="Cupin"/>
    <property type="match status" value="1"/>
</dbReference>
<proteinExistence type="predicted"/>
<evidence type="ECO:0000259" key="1">
    <source>
        <dbReference type="PROSITE" id="PS51184"/>
    </source>
</evidence>
<dbReference type="InterPro" id="IPR041667">
    <property type="entry name" value="Cupin_8"/>
</dbReference>
<dbReference type="PROSITE" id="PS51184">
    <property type="entry name" value="JMJC"/>
    <property type="match status" value="1"/>
</dbReference>
<keyword evidence="3" id="KW-1185">Reference proteome</keyword>
<evidence type="ECO:0000313" key="3">
    <source>
        <dbReference type="Proteomes" id="UP001146120"/>
    </source>
</evidence>
<dbReference type="EMBL" id="DAKRPA010000021">
    <property type="protein sequence ID" value="DBA03225.1"/>
    <property type="molecule type" value="Genomic_DNA"/>
</dbReference>
<protein>
    <recommendedName>
        <fullName evidence="1">JmjC domain-containing protein</fullName>
    </recommendedName>
</protein>
<sequence length="420" mass="47818">MQNNIDIHAPVPSWARMFANDCVRPHARDAYHPKQIHQLESFQSHRLTQVDVACKEKASASYSGDDRLRQSVELKFGDFLDHYQAAFQGQSHWLASIDDLDFCLCQCPIVAFGEGAPKSQLPRVMEDFMIPKCLENEAMAQVNLWMTIGRSRTTIHYDAYNNILVVLYGKKTVTLYPPADTRKLDAHPIYSKSANHSRIKLDHSDDVNQPHFANLKVDVCAGDALFIPEGWWHQVDSDVHTIAVNYWFHGLRPNLIASPAMFPYYARILMSEMIKMEASAYLAELRDAQRTQRLHQDTTAATSAFVSADSQLERERLCWCMSADDLTQLQLAVAQQHPRVWTSFLSDASVDFVAFITTHWEQQDTDSEFLTCIFDPLGDNADVIRNAFVERNEAFQQRIFHRVLLATYGNLPSVANDSSS</sequence>
<dbReference type="SUPFAM" id="SSF51197">
    <property type="entry name" value="Clavaminate synthase-like"/>
    <property type="match status" value="1"/>
</dbReference>
<dbReference type="PANTHER" id="PTHR12461:SF102">
    <property type="entry name" value="LYSINE-SPECIFIC DEMETHYLASE JMJ31"/>
    <property type="match status" value="1"/>
</dbReference>
<dbReference type="AlphaFoldDB" id="A0AAV2ZBA6"/>
<comment type="caution">
    <text evidence="2">The sequence shown here is derived from an EMBL/GenBank/DDBJ whole genome shotgun (WGS) entry which is preliminary data.</text>
</comment>
<dbReference type="InterPro" id="IPR003347">
    <property type="entry name" value="JmjC_dom"/>
</dbReference>
<dbReference type="PANTHER" id="PTHR12461">
    <property type="entry name" value="HYPOXIA-INDUCIBLE FACTOR 1 ALPHA INHIBITOR-RELATED"/>
    <property type="match status" value="1"/>
</dbReference>
<reference evidence="2" key="2">
    <citation type="journal article" date="2023" name="Microbiol Resour">
        <title>Decontamination and Annotation of the Draft Genome Sequence of the Oomycete Lagenidium giganteum ARSEF 373.</title>
        <authorList>
            <person name="Morgan W.R."/>
            <person name="Tartar A."/>
        </authorList>
    </citation>
    <scope>NUCLEOTIDE SEQUENCE</scope>
    <source>
        <strain evidence="2">ARSEF 373</strain>
    </source>
</reference>
<dbReference type="Proteomes" id="UP001146120">
    <property type="component" value="Unassembled WGS sequence"/>
</dbReference>
<dbReference type="Pfam" id="PF13621">
    <property type="entry name" value="Cupin_8"/>
    <property type="match status" value="1"/>
</dbReference>
<reference evidence="2" key="1">
    <citation type="submission" date="2022-11" db="EMBL/GenBank/DDBJ databases">
        <authorList>
            <person name="Morgan W.R."/>
            <person name="Tartar A."/>
        </authorList>
    </citation>
    <scope>NUCLEOTIDE SEQUENCE</scope>
    <source>
        <strain evidence="2">ARSEF 373</strain>
    </source>
</reference>
<evidence type="ECO:0000313" key="2">
    <source>
        <dbReference type="EMBL" id="DBA03225.1"/>
    </source>
</evidence>